<feature type="compositionally biased region" description="Acidic residues" evidence="4">
    <location>
        <begin position="125"/>
        <end position="136"/>
    </location>
</feature>
<reference evidence="6 7" key="1">
    <citation type="submission" date="2017-12" db="EMBL/GenBank/DDBJ databases">
        <title>Sequencing, de novo assembly and annotation of complete genome of a new Thraustochytrid species, strain FCC1311.</title>
        <authorList>
            <person name="Sedici K."/>
            <person name="Godart F."/>
            <person name="Aiese Cigliano R."/>
            <person name="Sanseverino W."/>
            <person name="Barakat M."/>
            <person name="Ortet P."/>
            <person name="Marechal E."/>
            <person name="Cagnac O."/>
            <person name="Amato A."/>
        </authorList>
    </citation>
    <scope>NUCLEOTIDE SEQUENCE [LARGE SCALE GENOMIC DNA]</scope>
</reference>
<dbReference type="AlphaFoldDB" id="A0A2R5G1D9"/>
<feature type="compositionally biased region" description="Basic residues" evidence="4">
    <location>
        <begin position="43"/>
        <end position="55"/>
    </location>
</feature>
<feature type="compositionally biased region" description="Basic and acidic residues" evidence="4">
    <location>
        <begin position="56"/>
        <end position="67"/>
    </location>
</feature>
<evidence type="ECO:0000259" key="5">
    <source>
        <dbReference type="PROSITE" id="PS50893"/>
    </source>
</evidence>
<feature type="compositionally biased region" description="Acidic residues" evidence="4">
    <location>
        <begin position="68"/>
        <end position="80"/>
    </location>
</feature>
<feature type="compositionally biased region" description="Basic residues" evidence="4">
    <location>
        <begin position="264"/>
        <end position="273"/>
    </location>
</feature>
<dbReference type="GO" id="GO:0005524">
    <property type="term" value="F:ATP binding"/>
    <property type="evidence" value="ECO:0007669"/>
    <property type="project" value="UniProtKB-KW"/>
</dbReference>
<evidence type="ECO:0000256" key="3">
    <source>
        <dbReference type="ARBA" id="ARBA00022840"/>
    </source>
</evidence>
<feature type="compositionally biased region" description="Acidic residues" evidence="4">
    <location>
        <begin position="169"/>
        <end position="186"/>
    </location>
</feature>
<dbReference type="EMBL" id="BEYU01000003">
    <property type="protein sequence ID" value="GBG24109.1"/>
    <property type="molecule type" value="Genomic_DNA"/>
</dbReference>
<gene>
    <name evidence="6" type="ORF">FCC1311_003272</name>
</gene>
<keyword evidence="1" id="KW-0677">Repeat</keyword>
<feature type="compositionally biased region" description="Acidic residues" evidence="4">
    <location>
        <begin position="92"/>
        <end position="111"/>
    </location>
</feature>
<dbReference type="SMART" id="SM00382">
    <property type="entry name" value="AAA"/>
    <property type="match status" value="2"/>
</dbReference>
<feature type="compositionally biased region" description="Basic and acidic residues" evidence="4">
    <location>
        <begin position="898"/>
        <end position="926"/>
    </location>
</feature>
<evidence type="ECO:0000313" key="7">
    <source>
        <dbReference type="Proteomes" id="UP000241890"/>
    </source>
</evidence>
<dbReference type="Proteomes" id="UP000241890">
    <property type="component" value="Unassembled WGS sequence"/>
</dbReference>
<dbReference type="InterPro" id="IPR003439">
    <property type="entry name" value="ABC_transporter-like_ATP-bd"/>
</dbReference>
<keyword evidence="2" id="KW-0547">Nucleotide-binding</keyword>
<dbReference type="InterPro" id="IPR017871">
    <property type="entry name" value="ABC_transporter-like_CS"/>
</dbReference>
<dbReference type="InterPro" id="IPR003593">
    <property type="entry name" value="AAA+_ATPase"/>
</dbReference>
<feature type="region of interest" description="Disordered" evidence="4">
    <location>
        <begin position="898"/>
        <end position="946"/>
    </location>
</feature>
<name>A0A2R5G1D9_9STRA</name>
<evidence type="ECO:0000256" key="4">
    <source>
        <dbReference type="SAM" id="MobiDB-lite"/>
    </source>
</evidence>
<organism evidence="6 7">
    <name type="scientific">Hondaea fermentalgiana</name>
    <dbReference type="NCBI Taxonomy" id="2315210"/>
    <lineage>
        <taxon>Eukaryota</taxon>
        <taxon>Sar</taxon>
        <taxon>Stramenopiles</taxon>
        <taxon>Bigyra</taxon>
        <taxon>Labyrinthulomycetes</taxon>
        <taxon>Thraustochytrida</taxon>
        <taxon>Thraustochytriidae</taxon>
        <taxon>Hondaea</taxon>
    </lineage>
</organism>
<dbReference type="PANTHER" id="PTHR19211:SF14">
    <property type="entry name" value="ATP-BINDING CASSETTE SUB-FAMILY F MEMBER 1"/>
    <property type="match status" value="1"/>
</dbReference>
<evidence type="ECO:0000256" key="1">
    <source>
        <dbReference type="ARBA" id="ARBA00022737"/>
    </source>
</evidence>
<dbReference type="FunFam" id="3.40.50.300:FF:000011">
    <property type="entry name" value="Putative ABC transporter ATP-binding component"/>
    <property type="match status" value="1"/>
</dbReference>
<keyword evidence="3 6" id="KW-0067">ATP-binding</keyword>
<dbReference type="InParanoid" id="A0A2R5G1D9"/>
<feature type="compositionally biased region" description="Basic and acidic residues" evidence="4">
    <location>
        <begin position="25"/>
        <end position="42"/>
    </location>
</feature>
<feature type="compositionally biased region" description="Basic residues" evidence="4">
    <location>
        <begin position="143"/>
        <end position="157"/>
    </location>
</feature>
<feature type="compositionally biased region" description="Acidic residues" evidence="4">
    <location>
        <begin position="245"/>
        <end position="260"/>
    </location>
</feature>
<dbReference type="Pfam" id="PF00005">
    <property type="entry name" value="ABC_tran"/>
    <property type="match status" value="2"/>
</dbReference>
<feature type="compositionally biased region" description="Basic and acidic residues" evidence="4">
    <location>
        <begin position="274"/>
        <end position="286"/>
    </location>
</feature>
<feature type="domain" description="ABC transporter" evidence="5">
    <location>
        <begin position="685"/>
        <end position="900"/>
    </location>
</feature>
<dbReference type="Gene3D" id="3.40.50.300">
    <property type="entry name" value="P-loop containing nucleotide triphosphate hydrolases"/>
    <property type="match status" value="2"/>
</dbReference>
<feature type="compositionally biased region" description="Basic and acidic residues" evidence="4">
    <location>
        <begin position="295"/>
        <end position="314"/>
    </location>
</feature>
<dbReference type="InterPro" id="IPR050611">
    <property type="entry name" value="ABCF"/>
</dbReference>
<feature type="compositionally biased region" description="Basic residues" evidence="4">
    <location>
        <begin position="626"/>
        <end position="640"/>
    </location>
</feature>
<feature type="compositionally biased region" description="Basic residues" evidence="4">
    <location>
        <begin position="1"/>
        <end position="10"/>
    </location>
</feature>
<feature type="region of interest" description="Disordered" evidence="4">
    <location>
        <begin position="607"/>
        <end position="655"/>
    </location>
</feature>
<evidence type="ECO:0000313" key="6">
    <source>
        <dbReference type="EMBL" id="GBG24109.1"/>
    </source>
</evidence>
<dbReference type="PANTHER" id="PTHR19211">
    <property type="entry name" value="ATP-BINDING TRANSPORT PROTEIN-RELATED"/>
    <property type="match status" value="1"/>
</dbReference>
<dbReference type="OrthoDB" id="2110130at2759"/>
<feature type="domain" description="ABC transporter" evidence="5">
    <location>
        <begin position="344"/>
        <end position="597"/>
    </location>
</feature>
<sequence>MGKGKKKGGRKNFLDDLDTEAQQAQEKKKEEQAQEGNGEKLSRKQKRMLKLAKKGKLNDDTQSKKTEDDDDDNDDDDDDNTNSKSGGFGALDSEDDDDDNDDDDDEEEDEAPQPKAAAAGFGALDDSEDEEDEEEAAPAPKSNKSKKQSKKDKKKQKAASAGGFGALDMMEDSEDEAQDENDDDDAGQAATSFAALNMDDDDDDEEEEEEDDTKSSKSKKSKKEKKEKKKKKEKSSRKSRKGGSDEDQDDEDANDDDADEASSKSKKSSKSKSKSKDDDSEGDAKKGRGKKGKLSNKERRKLKEAQEADERERLVSEIKSKPTEFAVSATAINRDDAWENGRDINIPSFTVSAYGKTLFQNAELKIAENRKYGLIGRNGGGKSTLLRLIANGELEIPPKIDTIYVDQEVPADDTPAVDMVLQADTRRTQLLKREEEVMAILDREEADDMSMEEHEALFNELSDISNELRLRNSDAAEAKALTLLTGLGFTQDMLRAPTKSFSGGWRMRVSIARALFLERTLTLLDEPSNHLDLNSAIYLTDVLQKWKKTIILVSHDSSLLEAVCTDIMCLADLSIQYYRGTYSQFEDQHKIYLEKIKKEYEKQEKELRSMKKKGVTNKKAAEQLAAKKKREGGGARKKKGAGGDDDAGGNIGGSLADRQLLQRPKDYVVNFDFPEPEIELQGNYISVEDVAFKYPGGKTLFKKLSFGIDKDSRITIVGANGIGKSTLMKLFVGDLEPTKGEVKINRGVRIAKYHQHFLDVLPAAETPVDFLRRIHNITYQEARNTLGRFGLEGSAHVIKLMNCSGGQKSRVVFANMALQRPSILCLDEPTNHLDLESVEALIDGINNFEGAVILISHDERVIVETECRLWVLENKTVVEWEGGFDEYRDSILEDIQRQEEENRQKMQEKIERAAEERKKKMEEFEKRKKAKAAAAAGGGAEPPKAP</sequence>
<dbReference type="PROSITE" id="PS50893">
    <property type="entry name" value="ABC_TRANSPORTER_2"/>
    <property type="match status" value="2"/>
</dbReference>
<proteinExistence type="predicted"/>
<feature type="compositionally biased region" description="Acidic residues" evidence="4">
    <location>
        <begin position="198"/>
        <end position="212"/>
    </location>
</feature>
<dbReference type="CDD" id="cd03221">
    <property type="entry name" value="ABCF_EF-3"/>
    <property type="match status" value="2"/>
</dbReference>
<accession>A0A2R5G1D9</accession>
<dbReference type="InterPro" id="IPR027417">
    <property type="entry name" value="P-loop_NTPase"/>
</dbReference>
<dbReference type="SUPFAM" id="SSF52540">
    <property type="entry name" value="P-loop containing nucleoside triphosphate hydrolases"/>
    <property type="match status" value="2"/>
</dbReference>
<evidence type="ECO:0000256" key="2">
    <source>
        <dbReference type="ARBA" id="ARBA00022741"/>
    </source>
</evidence>
<comment type="caution">
    <text evidence="6">The sequence shown here is derived from an EMBL/GenBank/DDBJ whole genome shotgun (WGS) entry which is preliminary data.</text>
</comment>
<dbReference type="GO" id="GO:0016887">
    <property type="term" value="F:ATP hydrolysis activity"/>
    <property type="evidence" value="ECO:0007669"/>
    <property type="project" value="InterPro"/>
</dbReference>
<keyword evidence="7" id="KW-1185">Reference proteome</keyword>
<feature type="compositionally biased region" description="Basic residues" evidence="4">
    <location>
        <begin position="216"/>
        <end position="241"/>
    </location>
</feature>
<dbReference type="PROSITE" id="PS00211">
    <property type="entry name" value="ABC_TRANSPORTER_1"/>
    <property type="match status" value="2"/>
</dbReference>
<dbReference type="FunFam" id="3.40.50.300:FF:000549">
    <property type="entry name" value="ABC transporter ATP-binding protein arb1"/>
    <property type="match status" value="1"/>
</dbReference>
<protein>
    <submittedName>
        <fullName evidence="6">ATP-binding cassette sub-family F member 1</fullName>
    </submittedName>
</protein>
<feature type="region of interest" description="Disordered" evidence="4">
    <location>
        <begin position="1"/>
        <end position="314"/>
    </location>
</feature>